<organism evidence="2 3">
    <name type="scientific">Kitasatospora acidiphila</name>
    <dbReference type="NCBI Taxonomy" id="2567942"/>
    <lineage>
        <taxon>Bacteria</taxon>
        <taxon>Bacillati</taxon>
        <taxon>Actinomycetota</taxon>
        <taxon>Actinomycetes</taxon>
        <taxon>Kitasatosporales</taxon>
        <taxon>Streptomycetaceae</taxon>
        <taxon>Kitasatospora</taxon>
    </lineage>
</organism>
<comment type="caution">
    <text evidence="2">The sequence shown here is derived from an EMBL/GenBank/DDBJ whole genome shotgun (WGS) entry which is preliminary data.</text>
</comment>
<evidence type="ECO:0000313" key="3">
    <source>
        <dbReference type="Proteomes" id="UP000319103"/>
    </source>
</evidence>
<feature type="transmembrane region" description="Helical" evidence="1">
    <location>
        <begin position="96"/>
        <end position="115"/>
    </location>
</feature>
<dbReference type="OrthoDB" id="3542908at2"/>
<gene>
    <name evidence="2" type="ORF">E6W39_15835</name>
</gene>
<dbReference type="RefSeq" id="WP_141634075.1">
    <property type="nucleotide sequence ID" value="NZ_VIGB01000003.1"/>
</dbReference>
<evidence type="ECO:0000256" key="1">
    <source>
        <dbReference type="SAM" id="Phobius"/>
    </source>
</evidence>
<keyword evidence="1" id="KW-0472">Membrane</keyword>
<evidence type="ECO:0008006" key="4">
    <source>
        <dbReference type="Google" id="ProtNLM"/>
    </source>
</evidence>
<keyword evidence="1" id="KW-0812">Transmembrane</keyword>
<keyword evidence="3" id="KW-1185">Reference proteome</keyword>
<dbReference type="AlphaFoldDB" id="A0A540W331"/>
<feature type="transmembrane region" description="Helical" evidence="1">
    <location>
        <begin position="12"/>
        <end position="31"/>
    </location>
</feature>
<keyword evidence="1" id="KW-1133">Transmembrane helix</keyword>
<feature type="transmembrane region" description="Helical" evidence="1">
    <location>
        <begin position="69"/>
        <end position="90"/>
    </location>
</feature>
<accession>A0A540W331</accession>
<dbReference type="EMBL" id="VIGB01000003">
    <property type="protein sequence ID" value="TQF03436.1"/>
    <property type="molecule type" value="Genomic_DNA"/>
</dbReference>
<evidence type="ECO:0000313" key="2">
    <source>
        <dbReference type="EMBL" id="TQF03436.1"/>
    </source>
</evidence>
<reference evidence="2 3" key="1">
    <citation type="submission" date="2019-06" db="EMBL/GenBank/DDBJ databases">
        <title>Description of Kitasatospora acidophila sp. nov. isolated from pine grove soil, and reclassification of Streptomyces novaecaesareae to Kitasatospora novaeceasareae comb. nov.</title>
        <authorList>
            <person name="Kim M.J."/>
        </authorList>
    </citation>
    <scope>NUCLEOTIDE SEQUENCE [LARGE SCALE GENOMIC DNA]</scope>
    <source>
        <strain evidence="2 3">MMS16-CNU292</strain>
    </source>
</reference>
<dbReference type="Proteomes" id="UP000319103">
    <property type="component" value="Unassembled WGS sequence"/>
</dbReference>
<protein>
    <recommendedName>
        <fullName evidence="4">ATP synthase protein I</fullName>
    </recommendedName>
</protein>
<sequence>MPSHDARTIRGAAIPTAVAGILATAISAAVAGGKGAIGAGFAAVLVMVFFGAGQFALDRLTRNNPQLMMAVALLVYTTQILLVGIVLAVFKDTSLFDTKVFGFTLLGCVFVWCGMQVRTHLKTKQFYVQTDDDKPDEQSKPGRQQ</sequence>
<feature type="transmembrane region" description="Helical" evidence="1">
    <location>
        <begin position="37"/>
        <end position="57"/>
    </location>
</feature>
<proteinExistence type="predicted"/>
<name>A0A540W331_9ACTN</name>